<dbReference type="Pfam" id="PF01855">
    <property type="entry name" value="POR_N"/>
    <property type="match status" value="1"/>
</dbReference>
<keyword evidence="4" id="KW-0670">Pyruvate</keyword>
<dbReference type="FunFam" id="3.40.50.920:FF:000010">
    <property type="entry name" value="Pyruvate ferredoxin oxidoreductase, alpha subunit"/>
    <property type="match status" value="1"/>
</dbReference>
<dbReference type="Proteomes" id="UP000885832">
    <property type="component" value="Unassembled WGS sequence"/>
</dbReference>
<dbReference type="Pfam" id="PF17147">
    <property type="entry name" value="PFOR_II"/>
    <property type="match status" value="1"/>
</dbReference>
<accession>A0A832J4P9</accession>
<organism evidence="4">
    <name type="scientific">Candidatus Tenderia electrophaga</name>
    <dbReference type="NCBI Taxonomy" id="1748243"/>
    <lineage>
        <taxon>Bacteria</taxon>
        <taxon>Pseudomonadati</taxon>
        <taxon>Pseudomonadota</taxon>
        <taxon>Gammaproteobacteria</taxon>
        <taxon>Candidatus Tenderiales</taxon>
        <taxon>Candidatus Tenderiaceae</taxon>
        <taxon>Candidatus Tenderia</taxon>
    </lineage>
</organism>
<feature type="domain" description="Pyruvate:ferredoxin oxidoreductase core" evidence="3">
    <location>
        <begin position="258"/>
        <end position="359"/>
    </location>
</feature>
<dbReference type="InterPro" id="IPR050722">
    <property type="entry name" value="Pyruvate:ferred/Flavod_OxRd"/>
</dbReference>
<dbReference type="SUPFAM" id="SSF52922">
    <property type="entry name" value="TK C-terminal domain-like"/>
    <property type="match status" value="1"/>
</dbReference>
<dbReference type="InterPro" id="IPR009014">
    <property type="entry name" value="Transketo_C/PFOR_II"/>
</dbReference>
<dbReference type="InterPro" id="IPR033412">
    <property type="entry name" value="PFOR_II"/>
</dbReference>
<dbReference type="EMBL" id="DRNF01000414">
    <property type="protein sequence ID" value="HHJ81284.1"/>
    <property type="molecule type" value="Genomic_DNA"/>
</dbReference>
<dbReference type="AlphaFoldDB" id="A0A832J4P9"/>
<dbReference type="Gene3D" id="3.40.50.970">
    <property type="match status" value="1"/>
</dbReference>
<proteinExistence type="predicted"/>
<dbReference type="InterPro" id="IPR029061">
    <property type="entry name" value="THDP-binding"/>
</dbReference>
<dbReference type="GO" id="GO:0019752">
    <property type="term" value="P:carboxylic acid metabolic process"/>
    <property type="evidence" value="ECO:0007669"/>
    <property type="project" value="UniProtKB-ARBA"/>
</dbReference>
<dbReference type="InterPro" id="IPR002880">
    <property type="entry name" value="Pyrv_Fd/Flavodoxin_OxRdtase_N"/>
</dbReference>
<evidence type="ECO:0000256" key="1">
    <source>
        <dbReference type="ARBA" id="ARBA00023002"/>
    </source>
</evidence>
<dbReference type="Gene3D" id="3.40.50.920">
    <property type="match status" value="1"/>
</dbReference>
<dbReference type="SUPFAM" id="SSF52518">
    <property type="entry name" value="Thiamin diphosphate-binding fold (THDP-binding)"/>
    <property type="match status" value="1"/>
</dbReference>
<dbReference type="GO" id="GO:0016903">
    <property type="term" value="F:oxidoreductase activity, acting on the aldehyde or oxo group of donors"/>
    <property type="evidence" value="ECO:0007669"/>
    <property type="project" value="UniProtKB-ARBA"/>
</dbReference>
<reference evidence="4" key="1">
    <citation type="journal article" date="2020" name="mSystems">
        <title>Genome- and Community-Level Interaction Insights into Carbon Utilization and Element Cycling Functions of Hydrothermarchaeota in Hydrothermal Sediment.</title>
        <authorList>
            <person name="Zhou Z."/>
            <person name="Liu Y."/>
            <person name="Xu W."/>
            <person name="Pan J."/>
            <person name="Luo Z.H."/>
            <person name="Li M."/>
        </authorList>
    </citation>
    <scope>NUCLEOTIDE SEQUENCE [LARGE SCALE GENOMIC DNA]</scope>
    <source>
        <strain evidence="4">HyVt-505</strain>
    </source>
</reference>
<sequence>MKRLLEGSQAVAEAVMLCRPQVVAAYPITPQTHIIEQLAQHVSNGELEAEFINAESEFGAASIVLGAVAAGARSFTATASQGLLLMTEVLYNIAGLRLPVVMLCANRAVGAPINIFSDHQDSMSVRDAGWIQLYVESNQEAVDTLIQAYRIAEACGLPVMVCMDGFLLTHTFEPVELPTQVMVDNYLPPFFFSRRLDPARPMTLGGASEADNYQEYRRAQQGAMEDALPVVEAFDAEFDDQFGRAHGGLIQTYRFDDAETVLLGMGSLMGAVHDVVDKLRDQGQAIGALRLRCFRPFPAQALAQQLRGVQRIVVLEKAISIGAGGIIAAELRAVLHQAGNMTPVESVIAGLGGRDLTADVIEKVLQEMNQDELGAIFRFAPDHVTGNGEVHHG</sequence>
<dbReference type="PANTHER" id="PTHR32154:SF0">
    <property type="entry name" value="PYRUVATE-FLAVODOXIN OXIDOREDUCTASE-RELATED"/>
    <property type="match status" value="1"/>
</dbReference>
<gene>
    <name evidence="4" type="primary">porA</name>
    <name evidence="4" type="ORF">ENJ65_06585</name>
</gene>
<feature type="domain" description="Pyruvate flavodoxin/ferredoxin oxidoreductase pyrimidine binding" evidence="2">
    <location>
        <begin position="14"/>
        <end position="228"/>
    </location>
</feature>
<protein>
    <submittedName>
        <fullName evidence="4">Pyruvate ferredoxin oxidoreductase</fullName>
    </submittedName>
</protein>
<dbReference type="FunFam" id="3.40.50.970:FF:000012">
    <property type="entry name" value="Pyruvate:ferredoxin (Flavodoxin) oxidoreductase"/>
    <property type="match status" value="1"/>
</dbReference>
<dbReference type="CDD" id="cd07034">
    <property type="entry name" value="TPP_PYR_PFOR_IOR-alpha_like"/>
    <property type="match status" value="1"/>
</dbReference>
<dbReference type="GO" id="GO:0006979">
    <property type="term" value="P:response to oxidative stress"/>
    <property type="evidence" value="ECO:0007669"/>
    <property type="project" value="TreeGrafter"/>
</dbReference>
<keyword evidence="1" id="KW-0560">Oxidoreductase</keyword>
<evidence type="ECO:0000259" key="3">
    <source>
        <dbReference type="Pfam" id="PF17147"/>
    </source>
</evidence>
<evidence type="ECO:0000259" key="2">
    <source>
        <dbReference type="Pfam" id="PF01855"/>
    </source>
</evidence>
<name>A0A832J4P9_9GAMM</name>
<dbReference type="PANTHER" id="PTHR32154">
    <property type="entry name" value="PYRUVATE-FLAVODOXIN OXIDOREDUCTASE-RELATED"/>
    <property type="match status" value="1"/>
</dbReference>
<evidence type="ECO:0000313" key="4">
    <source>
        <dbReference type="EMBL" id="HHJ81284.1"/>
    </source>
</evidence>
<comment type="caution">
    <text evidence="4">The sequence shown here is derived from an EMBL/GenBank/DDBJ whole genome shotgun (WGS) entry which is preliminary data.</text>
</comment>